<proteinExistence type="predicted"/>
<reference evidence="2 3" key="2">
    <citation type="journal article" date="2012" name="Proc. Natl. Acad. Sci. U.S.A.">
        <title>Antigenic diversity is generated by distinct evolutionary mechanisms in African trypanosome species.</title>
        <authorList>
            <person name="Jackson A.P."/>
            <person name="Berry A."/>
            <person name="Aslett M."/>
            <person name="Allison H.C."/>
            <person name="Burton P."/>
            <person name="Vavrova-Anderson J."/>
            <person name="Brown R."/>
            <person name="Browne H."/>
            <person name="Corton N."/>
            <person name="Hauser H."/>
            <person name="Gamble J."/>
            <person name="Gilderthorp R."/>
            <person name="Marcello L."/>
            <person name="McQuillan J."/>
            <person name="Otto T.D."/>
            <person name="Quail M.A."/>
            <person name="Sanders M.J."/>
            <person name="van Tonder A."/>
            <person name="Ginger M.L."/>
            <person name="Field M.C."/>
            <person name="Barry J.D."/>
            <person name="Hertz-Fowler C."/>
            <person name="Berriman M."/>
        </authorList>
    </citation>
    <scope>NUCLEOTIDE SEQUENCE [LARGE SCALE GENOMIC DNA]</scope>
    <source>
        <strain evidence="2 3">IL3000</strain>
    </source>
</reference>
<dbReference type="OMA" id="FVECFYG"/>
<dbReference type="VEuPathDB" id="TriTrypDB:TcIL3000_0_14500"/>
<keyword evidence="3" id="KW-1185">Reference proteome</keyword>
<gene>
    <name evidence="2" type="ORF">TCIL3000_0_14500</name>
</gene>
<protein>
    <submittedName>
        <fullName evidence="2">WGS project CAEQ00000000 data, annotated contig 551</fullName>
    </submittedName>
</protein>
<feature type="region of interest" description="Disordered" evidence="1">
    <location>
        <begin position="226"/>
        <end position="250"/>
    </location>
</feature>
<evidence type="ECO:0000313" key="2">
    <source>
        <dbReference type="EMBL" id="CCD16534.1"/>
    </source>
</evidence>
<accession>F9WGU6</accession>
<feature type="compositionally biased region" description="Low complexity" evidence="1">
    <location>
        <begin position="389"/>
        <end position="400"/>
    </location>
</feature>
<evidence type="ECO:0000313" key="3">
    <source>
        <dbReference type="Proteomes" id="UP000000702"/>
    </source>
</evidence>
<sequence length="418" mass="45409">MPKVFRVCNDITRLALVDFLVDKRTRFLEHLRELSSGGSLWMGTVQITKEDVVQYFGTNGTSSSNSRGDDAGYLNCKCEALMPSGAVRYRIPSSRAPELRPTSSCAQSATNETEAETSEVVVTVEPITGTRQTASAKWISTFLPCYFCLAMSLGDLLQVGLPPNDFANCLHALLLEINVRFATGTTERRAAQSKLRDYRRQHCGHVDGLLASVALEGGRGGKSLYNRGTSGGSSSATSTSLLDGHPGGSLHGMPDMEEQSMYFFMDTGYQQYTDATHVSYEQVMAPLCAQLVLAYRSLGSYESASSLEKVRNILAIDRYLQHIFFVPLSGELSNIAHRKLLQEITLLSSAGLFSQFEGVKGNVGYLTRGLMRQASGLGLGGKASHRNTKSSGGRSQSQKSNVQTSGCDSEDFAAPVWE</sequence>
<feature type="region of interest" description="Disordered" evidence="1">
    <location>
        <begin position="378"/>
        <end position="418"/>
    </location>
</feature>
<dbReference type="Proteomes" id="UP000000702">
    <property type="component" value="Unassembled WGS sequence"/>
</dbReference>
<dbReference type="PANTHER" id="PTHR37332">
    <property type="entry name" value="EXPRESSED PROTEIN"/>
    <property type="match status" value="1"/>
</dbReference>
<organism evidence="2 3">
    <name type="scientific">Trypanosoma congolense (strain IL3000)</name>
    <dbReference type="NCBI Taxonomy" id="1068625"/>
    <lineage>
        <taxon>Eukaryota</taxon>
        <taxon>Discoba</taxon>
        <taxon>Euglenozoa</taxon>
        <taxon>Kinetoplastea</taxon>
        <taxon>Metakinetoplastina</taxon>
        <taxon>Trypanosomatida</taxon>
        <taxon>Trypanosomatidae</taxon>
        <taxon>Trypanosoma</taxon>
        <taxon>Nannomonas</taxon>
    </lineage>
</organism>
<dbReference type="EMBL" id="CAEQ01002327">
    <property type="protein sequence ID" value="CCD16534.1"/>
    <property type="molecule type" value="Genomic_DNA"/>
</dbReference>
<evidence type="ECO:0000256" key="1">
    <source>
        <dbReference type="SAM" id="MobiDB-lite"/>
    </source>
</evidence>
<dbReference type="AlphaFoldDB" id="F9WGU6"/>
<name>F9WGU6_TRYCI</name>
<comment type="caution">
    <text evidence="2">The sequence shown here is derived from an EMBL/GenBank/DDBJ whole genome shotgun (WGS) entry which is preliminary data.</text>
</comment>
<dbReference type="PANTHER" id="PTHR37332:SF1">
    <property type="entry name" value="ELMO DOMAIN-CONTAINING PROTEIN"/>
    <property type="match status" value="1"/>
</dbReference>
<reference evidence="3" key="1">
    <citation type="submission" date="2011-07" db="EMBL/GenBank/DDBJ databases">
        <title>Divergent evolution of antigenic variation in African trypanosomes.</title>
        <authorList>
            <person name="Jackson A.P."/>
            <person name="Berry A."/>
            <person name="Allison H.C."/>
            <person name="Burton P."/>
            <person name="Anderson J."/>
            <person name="Aslett M."/>
            <person name="Brown R."/>
            <person name="Corton N."/>
            <person name="Harris D."/>
            <person name="Hauser H."/>
            <person name="Gamble J."/>
            <person name="Gilderthorp R."/>
            <person name="McQuillan J."/>
            <person name="Quail M.A."/>
            <person name="Sanders M."/>
            <person name="Van Tonder A."/>
            <person name="Ginger M.L."/>
            <person name="Donelson J.E."/>
            <person name="Field M.C."/>
            <person name="Barry J.D."/>
            <person name="Berriman M."/>
            <person name="Hertz-Fowler C."/>
        </authorList>
    </citation>
    <scope>NUCLEOTIDE SEQUENCE [LARGE SCALE GENOMIC DNA]</scope>
    <source>
        <strain evidence="3">IL3000</strain>
    </source>
</reference>